<gene>
    <name evidence="3" type="ORF">MAF45_04410</name>
</gene>
<dbReference type="InterPro" id="IPR049492">
    <property type="entry name" value="BD-FAE-like_dom"/>
</dbReference>
<keyword evidence="1 3" id="KW-0378">Hydrolase</keyword>
<proteinExistence type="predicted"/>
<dbReference type="Proteomes" id="UP001297600">
    <property type="component" value="Unassembled WGS sequence"/>
</dbReference>
<name>A0ABS9MPZ6_9BURK</name>
<dbReference type="InterPro" id="IPR050300">
    <property type="entry name" value="GDXG_lipolytic_enzyme"/>
</dbReference>
<accession>A0ABS9MPZ6</accession>
<dbReference type="PANTHER" id="PTHR48081:SF13">
    <property type="entry name" value="ALPHA_BETA HYDROLASE"/>
    <property type="match status" value="1"/>
</dbReference>
<reference evidence="3 4" key="1">
    <citation type="submission" date="2022-02" db="EMBL/GenBank/DDBJ databases">
        <title>Mesosutterella porci, a novel member of the family Sutterellaceae from pig feces.</title>
        <authorList>
            <person name="Wylensek D."/>
            <person name="Clavel T."/>
        </authorList>
    </citation>
    <scope>NUCLEOTIDE SEQUENCE [LARGE SCALE GENOMIC DNA]</scope>
    <source>
        <strain evidence="4">oilRF-744-wt-GAM-9</strain>
    </source>
</reference>
<dbReference type="RefSeq" id="WP_237978340.1">
    <property type="nucleotide sequence ID" value="NZ_JAKNCT010000004.1"/>
</dbReference>
<dbReference type="Gene3D" id="3.40.50.1820">
    <property type="entry name" value="alpha/beta hydrolase"/>
    <property type="match status" value="1"/>
</dbReference>
<comment type="caution">
    <text evidence="3">The sequence shown here is derived from an EMBL/GenBank/DDBJ whole genome shotgun (WGS) entry which is preliminary data.</text>
</comment>
<evidence type="ECO:0000313" key="4">
    <source>
        <dbReference type="Proteomes" id="UP001297600"/>
    </source>
</evidence>
<dbReference type="InterPro" id="IPR029058">
    <property type="entry name" value="AB_hydrolase_fold"/>
</dbReference>
<dbReference type="Pfam" id="PF20434">
    <property type="entry name" value="BD-FAE"/>
    <property type="match status" value="1"/>
</dbReference>
<keyword evidence="4" id="KW-1185">Reference proteome</keyword>
<dbReference type="PANTHER" id="PTHR48081">
    <property type="entry name" value="AB HYDROLASE SUPERFAMILY PROTEIN C4A8.06C"/>
    <property type="match status" value="1"/>
</dbReference>
<dbReference type="GO" id="GO:0016787">
    <property type="term" value="F:hydrolase activity"/>
    <property type="evidence" value="ECO:0007669"/>
    <property type="project" value="UniProtKB-KW"/>
</dbReference>
<evidence type="ECO:0000313" key="3">
    <source>
        <dbReference type="EMBL" id="MCG5030687.1"/>
    </source>
</evidence>
<evidence type="ECO:0000259" key="2">
    <source>
        <dbReference type="Pfam" id="PF20434"/>
    </source>
</evidence>
<sequence length="321" mass="34401">MEGKKKAGAGSHPAGWTEGAEELRIKVRGPMIRVISEAVYSQAIGSRQATQLRMTLFVPNSPGAHPAVLFFPGGGWLQAAKDRFIECRLALARAGFVAATAEYRTLPQAFPAQVQDGRAAVRFLRAHASDFSVDPTRIGVMGNSAGGWLALMVAFSGSRKGWDSDEWKDFSSAVQACCALHPVTQLSSLSEGLSPEGRAAHSGPASAESLLLHGISFSGAGRALDPKEEAAAGASPEALLRRRRRGCTLPPVLLMHGTADRLVSPLQSAALYERLRALGSPARYLLLEGVDHSSDPSWYQEEVSREIVRFFRQALGAVREA</sequence>
<evidence type="ECO:0000256" key="1">
    <source>
        <dbReference type="ARBA" id="ARBA00022801"/>
    </source>
</evidence>
<feature type="domain" description="BD-FAE-like" evidence="2">
    <location>
        <begin position="59"/>
        <end position="275"/>
    </location>
</feature>
<dbReference type="SUPFAM" id="SSF53474">
    <property type="entry name" value="alpha/beta-Hydrolases"/>
    <property type="match status" value="1"/>
</dbReference>
<dbReference type="EMBL" id="JAKNCT010000004">
    <property type="protein sequence ID" value="MCG5030687.1"/>
    <property type="molecule type" value="Genomic_DNA"/>
</dbReference>
<organism evidence="3 4">
    <name type="scientific">Mesosutterella porci</name>
    <dbReference type="NCBI Taxonomy" id="2915351"/>
    <lineage>
        <taxon>Bacteria</taxon>
        <taxon>Pseudomonadati</taxon>
        <taxon>Pseudomonadota</taxon>
        <taxon>Betaproteobacteria</taxon>
        <taxon>Burkholderiales</taxon>
        <taxon>Sutterellaceae</taxon>
        <taxon>Mesosutterella</taxon>
    </lineage>
</organism>
<protein>
    <submittedName>
        <fullName evidence="3">Alpha/beta hydrolase</fullName>
    </submittedName>
</protein>